<dbReference type="EMBL" id="ANJA01001141">
    <property type="protein sequence ID" value="ETO79141.1"/>
    <property type="molecule type" value="Genomic_DNA"/>
</dbReference>
<feature type="compositionally biased region" description="Basic and acidic residues" evidence="1">
    <location>
        <begin position="196"/>
        <end position="205"/>
    </location>
</feature>
<dbReference type="InterPro" id="IPR024822">
    <property type="entry name" value="Coilin"/>
</dbReference>
<feature type="compositionally biased region" description="Basic residues" evidence="1">
    <location>
        <begin position="250"/>
        <end position="265"/>
    </location>
</feature>
<dbReference type="GO" id="GO:0030619">
    <property type="term" value="F:U1 snRNA binding"/>
    <property type="evidence" value="ECO:0007669"/>
    <property type="project" value="TreeGrafter"/>
</dbReference>
<dbReference type="PANTHER" id="PTHR15197:SF0">
    <property type="entry name" value="COILIN"/>
    <property type="match status" value="1"/>
</dbReference>
<feature type="region of interest" description="Disordered" evidence="1">
    <location>
        <begin position="335"/>
        <end position="412"/>
    </location>
</feature>
<evidence type="ECO:0000313" key="3">
    <source>
        <dbReference type="EMBL" id="ETO79141.1"/>
    </source>
</evidence>
<name>A0A081AJT0_PHYNI</name>
<dbReference type="Pfam" id="PF15862">
    <property type="entry name" value="Coilin_N"/>
    <property type="match status" value="1"/>
</dbReference>
<dbReference type="InterPro" id="IPR031722">
    <property type="entry name" value="Coilin_N"/>
</dbReference>
<feature type="region of interest" description="Disordered" evidence="1">
    <location>
        <begin position="427"/>
        <end position="446"/>
    </location>
</feature>
<feature type="compositionally biased region" description="Polar residues" evidence="1">
    <location>
        <begin position="270"/>
        <end position="287"/>
    </location>
</feature>
<proteinExistence type="predicted"/>
<evidence type="ECO:0000259" key="2">
    <source>
        <dbReference type="Pfam" id="PF15862"/>
    </source>
</evidence>
<feature type="compositionally biased region" description="Basic and acidic residues" evidence="1">
    <location>
        <begin position="133"/>
        <end position="153"/>
    </location>
</feature>
<dbReference type="GO" id="GO:0015030">
    <property type="term" value="C:Cajal body"/>
    <property type="evidence" value="ECO:0007669"/>
    <property type="project" value="TreeGrafter"/>
</dbReference>
<accession>A0A081AJT0</accession>
<sequence>MDVRVRLVFADDVGRHVQRRRGFSSCWYLVPNDVKLVGDLAHALLREFELRKRCPKGLELRLEELPLLATQSIRIVRDNDTIVVQCPPLEDEKDSSSESSSSESETEVLTNRKRKLHVKKKQAQPKKKKKTMKAVEKEVKDRQRASTKSREMAVKTLAAAKQSSKVESISCSSSSSSSSASDSSSESSSESSSSSKSEDEPEARSNGKRVAKTTAAKQQTRRSTVAASAKVSNGEASKANALEQTGKEPQRRRRRLRQRNGRRQRNGNQVDNADSSTPLTPLTGNGTASLRQNHAAVVSDHVSTFGRQDGGNIAGPRGYPRSKAHVLFDEVTGNQVAKHHHEDVTRENASAVRRSPAPELAKYGPSSPDNQRLRAPRNNQDQNVSLSIGLTERDEKAVDSNRANKRKGKGKYEERWKRPYEILATVLDKTSQNSSTSSSSPPDISKALASYPTAPAASSRFEPKDVIAFKTLTLCLETCQPLLSEWKCGQVQSADASCSTIEVSNWILEADGESVNYRESRSDESCSVQISEISELRFLSGPNYTSLQQTTPPETS</sequence>
<evidence type="ECO:0000256" key="1">
    <source>
        <dbReference type="SAM" id="MobiDB-lite"/>
    </source>
</evidence>
<gene>
    <name evidence="3" type="ORF">F444_06084</name>
</gene>
<organism evidence="3 4">
    <name type="scientific">Phytophthora nicotianae P1976</name>
    <dbReference type="NCBI Taxonomy" id="1317066"/>
    <lineage>
        <taxon>Eukaryota</taxon>
        <taxon>Sar</taxon>
        <taxon>Stramenopiles</taxon>
        <taxon>Oomycota</taxon>
        <taxon>Peronosporomycetes</taxon>
        <taxon>Peronosporales</taxon>
        <taxon>Peronosporaceae</taxon>
        <taxon>Phytophthora</taxon>
    </lineage>
</organism>
<dbReference type="PANTHER" id="PTHR15197">
    <property type="entry name" value="COILIN P80"/>
    <property type="match status" value="1"/>
</dbReference>
<dbReference type="GO" id="GO:0030620">
    <property type="term" value="F:U2 snRNA binding"/>
    <property type="evidence" value="ECO:0007669"/>
    <property type="project" value="TreeGrafter"/>
</dbReference>
<dbReference type="GO" id="GO:0000387">
    <property type="term" value="P:spliceosomal snRNP assembly"/>
    <property type="evidence" value="ECO:0007669"/>
    <property type="project" value="TreeGrafter"/>
</dbReference>
<dbReference type="OrthoDB" id="74813at2759"/>
<feature type="compositionally biased region" description="Low complexity" evidence="1">
    <location>
        <begin position="163"/>
        <end position="195"/>
    </location>
</feature>
<feature type="compositionally biased region" description="Polar residues" evidence="1">
    <location>
        <begin position="377"/>
        <end position="388"/>
    </location>
</feature>
<dbReference type="AlphaFoldDB" id="A0A081AJT0"/>
<feature type="domain" description="Coilin N-terminal" evidence="2">
    <location>
        <begin position="3"/>
        <end position="149"/>
    </location>
</feature>
<protein>
    <recommendedName>
        <fullName evidence="2">Coilin N-terminal domain-containing protein</fullName>
    </recommendedName>
</protein>
<feature type="compositionally biased region" description="Basic residues" evidence="1">
    <location>
        <begin position="111"/>
        <end position="132"/>
    </location>
</feature>
<reference evidence="3 4" key="1">
    <citation type="submission" date="2013-11" db="EMBL/GenBank/DDBJ databases">
        <title>The Genome Sequence of Phytophthora parasitica P1976.</title>
        <authorList>
            <consortium name="The Broad Institute Genomics Platform"/>
            <person name="Russ C."/>
            <person name="Tyler B."/>
            <person name="Panabieres F."/>
            <person name="Shan W."/>
            <person name="Tripathy S."/>
            <person name="Grunwald N."/>
            <person name="Machado M."/>
            <person name="Johnson C.S."/>
            <person name="Walker B."/>
            <person name="Young S."/>
            <person name="Zeng Q."/>
            <person name="Gargeya S."/>
            <person name="Fitzgerald M."/>
            <person name="Haas B."/>
            <person name="Abouelleil A."/>
            <person name="Allen A.W."/>
            <person name="Alvarado L."/>
            <person name="Arachchi H.M."/>
            <person name="Berlin A.M."/>
            <person name="Chapman S.B."/>
            <person name="Gainer-Dewar J."/>
            <person name="Goldberg J."/>
            <person name="Griggs A."/>
            <person name="Gujja S."/>
            <person name="Hansen M."/>
            <person name="Howarth C."/>
            <person name="Imamovic A."/>
            <person name="Ireland A."/>
            <person name="Larimer J."/>
            <person name="McCowan C."/>
            <person name="Murphy C."/>
            <person name="Pearson M."/>
            <person name="Poon T.W."/>
            <person name="Priest M."/>
            <person name="Roberts A."/>
            <person name="Saif S."/>
            <person name="Shea T."/>
            <person name="Sisk P."/>
            <person name="Sykes S."/>
            <person name="Wortman J."/>
            <person name="Nusbaum C."/>
            <person name="Birren B."/>
        </authorList>
    </citation>
    <scope>NUCLEOTIDE SEQUENCE [LARGE SCALE GENOMIC DNA]</scope>
    <source>
        <strain evidence="3 4">P1976</strain>
    </source>
</reference>
<feature type="compositionally biased region" description="Low complexity" evidence="1">
    <location>
        <begin position="430"/>
        <end position="440"/>
    </location>
</feature>
<feature type="region of interest" description="Disordered" evidence="1">
    <location>
        <begin position="88"/>
        <end position="287"/>
    </location>
</feature>
<dbReference type="Proteomes" id="UP000028582">
    <property type="component" value="Unassembled WGS sequence"/>
</dbReference>
<evidence type="ECO:0000313" key="4">
    <source>
        <dbReference type="Proteomes" id="UP000028582"/>
    </source>
</evidence>
<feature type="compositionally biased region" description="Polar residues" evidence="1">
    <location>
        <begin position="215"/>
        <end position="235"/>
    </location>
</feature>
<comment type="caution">
    <text evidence="3">The sequence shown here is derived from an EMBL/GenBank/DDBJ whole genome shotgun (WGS) entry which is preliminary data.</text>
</comment>